<proteinExistence type="predicted"/>
<dbReference type="AlphaFoldDB" id="A0A382YSB9"/>
<organism evidence="1">
    <name type="scientific">marine metagenome</name>
    <dbReference type="NCBI Taxonomy" id="408172"/>
    <lineage>
        <taxon>unclassified sequences</taxon>
        <taxon>metagenomes</taxon>
        <taxon>ecological metagenomes</taxon>
    </lineage>
</organism>
<evidence type="ECO:0000313" key="1">
    <source>
        <dbReference type="EMBL" id="SVD85765.1"/>
    </source>
</evidence>
<sequence>GSATELASLRLPRAAGTRPTIFFEEWPDPLVGGIGWVGDLIERLGGLDVFSELRSKRIANERRIDPIEVLA</sequence>
<dbReference type="EMBL" id="UINC01177893">
    <property type="protein sequence ID" value="SVD85765.1"/>
    <property type="molecule type" value="Genomic_DNA"/>
</dbReference>
<reference evidence="1" key="1">
    <citation type="submission" date="2018-05" db="EMBL/GenBank/DDBJ databases">
        <authorList>
            <person name="Lanie J.A."/>
            <person name="Ng W.-L."/>
            <person name="Kazmierczak K.M."/>
            <person name="Andrzejewski T.M."/>
            <person name="Davidsen T.M."/>
            <person name="Wayne K.J."/>
            <person name="Tettelin H."/>
            <person name="Glass J.I."/>
            <person name="Rusch D."/>
            <person name="Podicherti R."/>
            <person name="Tsui H.-C.T."/>
            <person name="Winkler M.E."/>
        </authorList>
    </citation>
    <scope>NUCLEOTIDE SEQUENCE</scope>
</reference>
<dbReference type="Gene3D" id="3.40.50.1980">
    <property type="entry name" value="Nitrogenase molybdenum iron protein domain"/>
    <property type="match status" value="1"/>
</dbReference>
<gene>
    <name evidence="1" type="ORF">METZ01_LOCUS438619</name>
</gene>
<protein>
    <submittedName>
        <fullName evidence="1">Uncharacterized protein</fullName>
    </submittedName>
</protein>
<accession>A0A382YSB9</accession>
<feature type="non-terminal residue" evidence="1">
    <location>
        <position position="1"/>
    </location>
</feature>
<name>A0A382YSB9_9ZZZZ</name>